<comment type="caution">
    <text evidence="5">The sequence shown here is derived from an EMBL/GenBank/DDBJ whole genome shotgun (WGS) entry which is preliminary data.</text>
</comment>
<dbReference type="Pfam" id="PF00400">
    <property type="entry name" value="WD40"/>
    <property type="match status" value="5"/>
</dbReference>
<evidence type="ECO:0000313" key="6">
    <source>
        <dbReference type="Proteomes" id="UP000824469"/>
    </source>
</evidence>
<feature type="repeat" description="WD" evidence="4">
    <location>
        <begin position="141"/>
        <end position="182"/>
    </location>
</feature>
<dbReference type="PROSITE" id="PS00678">
    <property type="entry name" value="WD_REPEATS_1"/>
    <property type="match status" value="1"/>
</dbReference>
<dbReference type="OMA" id="IIIWRTK"/>
<dbReference type="Gene3D" id="2.130.10.10">
    <property type="entry name" value="YVTN repeat-like/Quinoprotein amine dehydrogenase"/>
    <property type="match status" value="1"/>
</dbReference>
<dbReference type="PRINTS" id="PR00320">
    <property type="entry name" value="GPROTEINBRPT"/>
</dbReference>
<keyword evidence="2 4" id="KW-0853">WD repeat</keyword>
<dbReference type="InterPro" id="IPR020472">
    <property type="entry name" value="WD40_PAC1"/>
</dbReference>
<keyword evidence="3" id="KW-0677">Repeat</keyword>
<dbReference type="PANTHER" id="PTHR44675:SF1">
    <property type="entry name" value="P21-ACTIVATED PROTEIN KINASE-INTERACTING PROTEIN 1"/>
    <property type="match status" value="1"/>
</dbReference>
<dbReference type="GO" id="GO:0042254">
    <property type="term" value="P:ribosome biogenesis"/>
    <property type="evidence" value="ECO:0007669"/>
    <property type="project" value="UniProtKB-KW"/>
</dbReference>
<dbReference type="InterPro" id="IPR019775">
    <property type="entry name" value="WD40_repeat_CS"/>
</dbReference>
<dbReference type="SMART" id="SM00320">
    <property type="entry name" value="WD40"/>
    <property type="match status" value="5"/>
</dbReference>
<dbReference type="InterPro" id="IPR001680">
    <property type="entry name" value="WD40_rpt"/>
</dbReference>
<gene>
    <name evidence="5" type="ORF">KI387_027130</name>
</gene>
<evidence type="ECO:0000256" key="2">
    <source>
        <dbReference type="ARBA" id="ARBA00022574"/>
    </source>
</evidence>
<evidence type="ECO:0000256" key="3">
    <source>
        <dbReference type="ARBA" id="ARBA00022737"/>
    </source>
</evidence>
<protein>
    <submittedName>
        <fullName evidence="5">Uncharacterized protein</fullName>
    </submittedName>
</protein>
<dbReference type="InterPro" id="IPR051959">
    <property type="entry name" value="PAK1-Kinase_Regulator"/>
</dbReference>
<keyword evidence="1" id="KW-0690">Ribosome biogenesis</keyword>
<evidence type="ECO:0000313" key="5">
    <source>
        <dbReference type="EMBL" id="KAH9312095.1"/>
    </source>
</evidence>
<dbReference type="SUPFAM" id="SSF50978">
    <property type="entry name" value="WD40 repeat-like"/>
    <property type="match status" value="1"/>
</dbReference>
<reference evidence="5 6" key="1">
    <citation type="journal article" date="2021" name="Nat. Plants">
        <title>The Taxus genome provides insights into paclitaxel biosynthesis.</title>
        <authorList>
            <person name="Xiong X."/>
            <person name="Gou J."/>
            <person name="Liao Q."/>
            <person name="Li Y."/>
            <person name="Zhou Q."/>
            <person name="Bi G."/>
            <person name="Li C."/>
            <person name="Du R."/>
            <person name="Wang X."/>
            <person name="Sun T."/>
            <person name="Guo L."/>
            <person name="Liang H."/>
            <person name="Lu P."/>
            <person name="Wu Y."/>
            <person name="Zhang Z."/>
            <person name="Ro D.K."/>
            <person name="Shang Y."/>
            <person name="Huang S."/>
            <person name="Yan J."/>
        </authorList>
    </citation>
    <scope>NUCLEOTIDE SEQUENCE [LARGE SCALE GENOMIC DNA]</scope>
    <source>
        <strain evidence="5">Ta-2019</strain>
    </source>
</reference>
<proteinExistence type="predicted"/>
<sequence>MNIVAGSYERYILGWSLDKNRRKKNKINEEDEPEEELDHSLNPIFTYPAHSGPIKTLAMAGPVLVTGGMDDTIKIFDMAQYIEGGSLLQHSGAITSLCFYGDDCYGNNSNSISYPRNLLSGSLDGTICIWDSDMWVHLKTMKAHKKGVNDLAIHPSGRLALSVGRDCRLNMFNLVKGRCIFTSKLQKEATVIEFNSNIGDSYSVAIENMVSVHNAEDSKLLYSLQHGKRVNCLAPYKNGLLLTGGEDTTIRAWDLASGKITFAIENAHKSRIKGLAVLGSKTSIESDENPYFVASASSDGFVRVWDIRMVNKENPTPVNETDSKARITCLAASTIK</sequence>
<organism evidence="5 6">
    <name type="scientific">Taxus chinensis</name>
    <name type="common">Chinese yew</name>
    <name type="synonym">Taxus wallichiana var. chinensis</name>
    <dbReference type="NCBI Taxonomy" id="29808"/>
    <lineage>
        <taxon>Eukaryota</taxon>
        <taxon>Viridiplantae</taxon>
        <taxon>Streptophyta</taxon>
        <taxon>Embryophyta</taxon>
        <taxon>Tracheophyta</taxon>
        <taxon>Spermatophyta</taxon>
        <taxon>Pinopsida</taxon>
        <taxon>Pinidae</taxon>
        <taxon>Conifers II</taxon>
        <taxon>Cupressales</taxon>
        <taxon>Taxaceae</taxon>
        <taxon>Taxus</taxon>
    </lineage>
</organism>
<evidence type="ECO:0000256" key="4">
    <source>
        <dbReference type="PROSITE-ProRule" id="PRU00221"/>
    </source>
</evidence>
<keyword evidence="6" id="KW-1185">Reference proteome</keyword>
<evidence type="ECO:0000256" key="1">
    <source>
        <dbReference type="ARBA" id="ARBA00022517"/>
    </source>
</evidence>
<dbReference type="Proteomes" id="UP000824469">
    <property type="component" value="Unassembled WGS sequence"/>
</dbReference>
<accession>A0AA38L8S8</accession>
<dbReference type="PANTHER" id="PTHR44675">
    <property type="entry name" value="PAK1 INTERACTING PROTEIN 1"/>
    <property type="match status" value="1"/>
</dbReference>
<feature type="non-terminal residue" evidence="5">
    <location>
        <position position="336"/>
    </location>
</feature>
<feature type="repeat" description="WD" evidence="4">
    <location>
        <begin position="223"/>
        <end position="263"/>
    </location>
</feature>
<feature type="repeat" description="WD" evidence="4">
    <location>
        <begin position="282"/>
        <end position="308"/>
    </location>
</feature>
<dbReference type="AlphaFoldDB" id="A0AA38L8S8"/>
<dbReference type="EMBL" id="JAHRHJ020000006">
    <property type="protein sequence ID" value="KAH9312095.1"/>
    <property type="molecule type" value="Genomic_DNA"/>
</dbReference>
<dbReference type="PROSITE" id="PS50082">
    <property type="entry name" value="WD_REPEATS_2"/>
    <property type="match status" value="3"/>
</dbReference>
<dbReference type="InterPro" id="IPR015943">
    <property type="entry name" value="WD40/YVTN_repeat-like_dom_sf"/>
</dbReference>
<dbReference type="InterPro" id="IPR036322">
    <property type="entry name" value="WD40_repeat_dom_sf"/>
</dbReference>
<name>A0AA38L8S8_TAXCH</name>